<evidence type="ECO:0000313" key="1">
    <source>
        <dbReference type="EMBL" id="JAD57174.1"/>
    </source>
</evidence>
<protein>
    <submittedName>
        <fullName evidence="1">Uncharacterized protein</fullName>
    </submittedName>
</protein>
<dbReference type="EMBL" id="GBRH01240721">
    <property type="protein sequence ID" value="JAD57174.1"/>
    <property type="molecule type" value="Transcribed_RNA"/>
</dbReference>
<accession>A0A0A9AZN0</accession>
<proteinExistence type="predicted"/>
<name>A0A0A9AZN0_ARUDO</name>
<sequence>MISLLLPFGCTRNHWIEIFDKSTEAPLRATMCNIDPKHWRPSKSNTGGPLSFSLLCNSNCQKHILKSVIS</sequence>
<reference evidence="1" key="2">
    <citation type="journal article" date="2015" name="Data Brief">
        <title>Shoot transcriptome of the giant reed, Arundo donax.</title>
        <authorList>
            <person name="Barrero R.A."/>
            <person name="Guerrero F.D."/>
            <person name="Moolhuijzen P."/>
            <person name="Goolsby J.A."/>
            <person name="Tidwell J."/>
            <person name="Bellgard S.E."/>
            <person name="Bellgard M.I."/>
        </authorList>
    </citation>
    <scope>NUCLEOTIDE SEQUENCE</scope>
    <source>
        <tissue evidence="1">Shoot tissue taken approximately 20 cm above the soil surface</tissue>
    </source>
</reference>
<dbReference type="AlphaFoldDB" id="A0A0A9AZN0"/>
<organism evidence="1">
    <name type="scientific">Arundo donax</name>
    <name type="common">Giant reed</name>
    <name type="synonym">Donax arundinaceus</name>
    <dbReference type="NCBI Taxonomy" id="35708"/>
    <lineage>
        <taxon>Eukaryota</taxon>
        <taxon>Viridiplantae</taxon>
        <taxon>Streptophyta</taxon>
        <taxon>Embryophyta</taxon>
        <taxon>Tracheophyta</taxon>
        <taxon>Spermatophyta</taxon>
        <taxon>Magnoliopsida</taxon>
        <taxon>Liliopsida</taxon>
        <taxon>Poales</taxon>
        <taxon>Poaceae</taxon>
        <taxon>PACMAD clade</taxon>
        <taxon>Arundinoideae</taxon>
        <taxon>Arundineae</taxon>
        <taxon>Arundo</taxon>
    </lineage>
</organism>
<reference evidence="1" key="1">
    <citation type="submission" date="2014-09" db="EMBL/GenBank/DDBJ databases">
        <authorList>
            <person name="Magalhaes I.L.F."/>
            <person name="Oliveira U."/>
            <person name="Santos F.R."/>
            <person name="Vidigal T.H.D.A."/>
            <person name="Brescovit A.D."/>
            <person name="Santos A.J."/>
        </authorList>
    </citation>
    <scope>NUCLEOTIDE SEQUENCE</scope>
    <source>
        <tissue evidence="1">Shoot tissue taken approximately 20 cm above the soil surface</tissue>
    </source>
</reference>